<dbReference type="Gene3D" id="3.10.450.50">
    <property type="match status" value="1"/>
</dbReference>
<keyword evidence="3" id="KW-1185">Reference proteome</keyword>
<reference evidence="2" key="1">
    <citation type="submission" date="2021-05" db="EMBL/GenBank/DDBJ databases">
        <authorList>
            <person name="Arsene-Ploetze F."/>
        </authorList>
    </citation>
    <scope>NUCLEOTIDE SEQUENCE</scope>
    <source>
        <strain evidence="2">DSM 42138</strain>
    </source>
</reference>
<evidence type="ECO:0000259" key="1">
    <source>
        <dbReference type="Pfam" id="PF13577"/>
    </source>
</evidence>
<gene>
    <name evidence="2" type="ORF">SCOCK_180040</name>
</gene>
<protein>
    <submittedName>
        <fullName evidence="2">SnoaL-like domain-containing protein</fullName>
    </submittedName>
</protein>
<dbReference type="InterPro" id="IPR032710">
    <property type="entry name" value="NTF2-like_dom_sf"/>
</dbReference>
<comment type="caution">
    <text evidence="2">The sequence shown here is derived from an EMBL/GenBank/DDBJ whole genome shotgun (WGS) entry which is preliminary data.</text>
</comment>
<dbReference type="Pfam" id="PF13577">
    <property type="entry name" value="SnoaL_4"/>
    <property type="match status" value="1"/>
</dbReference>
<dbReference type="EMBL" id="CAJSLV010000046">
    <property type="protein sequence ID" value="CAG6392663.1"/>
    <property type="molecule type" value="Genomic_DNA"/>
</dbReference>
<evidence type="ECO:0000313" key="2">
    <source>
        <dbReference type="EMBL" id="CAG6392663.1"/>
    </source>
</evidence>
<dbReference type="InterPro" id="IPR037401">
    <property type="entry name" value="SnoaL-like"/>
</dbReference>
<evidence type="ECO:0000313" key="3">
    <source>
        <dbReference type="Proteomes" id="UP001152519"/>
    </source>
</evidence>
<dbReference type="Proteomes" id="UP001152519">
    <property type="component" value="Unassembled WGS sequence"/>
</dbReference>
<sequence length="152" mass="17192">MDVIERLSTIEDLRRLMARYVYNADLQRWEDLASLFTADGTFTPHNVDGSVAARMEGRSQIAESIPANVGPEAVVVHHLFSDEIDVESETSARGVWAMEDLIERPASTGPDGRPRFTSMHGFGHYRPRFAKVDGVWKIAELVLTRVRMDLEY</sequence>
<proteinExistence type="predicted"/>
<feature type="domain" description="SnoaL-like" evidence="1">
    <location>
        <begin position="5"/>
        <end position="141"/>
    </location>
</feature>
<accession>A0A9W4DRG4</accession>
<name>A0A9W4DRG4_9ACTN</name>
<dbReference type="RefSeq" id="WP_251487452.1">
    <property type="nucleotide sequence ID" value="NZ_CAJSLV010000046.1"/>
</dbReference>
<dbReference type="AlphaFoldDB" id="A0A9W4DRG4"/>
<organism evidence="2 3">
    <name type="scientific">Actinacidiphila cocklensis</name>
    <dbReference type="NCBI Taxonomy" id="887465"/>
    <lineage>
        <taxon>Bacteria</taxon>
        <taxon>Bacillati</taxon>
        <taxon>Actinomycetota</taxon>
        <taxon>Actinomycetes</taxon>
        <taxon>Kitasatosporales</taxon>
        <taxon>Streptomycetaceae</taxon>
        <taxon>Actinacidiphila</taxon>
    </lineage>
</organism>
<dbReference type="SUPFAM" id="SSF54427">
    <property type="entry name" value="NTF2-like"/>
    <property type="match status" value="1"/>
</dbReference>